<dbReference type="OrthoDB" id="907479at2759"/>
<sequence length="254" mass="28226">MEGPSTSTSSGGRFFFGVLFTISELLLFGSVSLFVYWVIWHDTGFAWSKNRNEQFNLHAILMIIGFVFLNGQAMLVYKLLHRCRKIYVKIIHCIIFVCSISAITIGMVAGIQAQHNMAPGATIRHFYSLHSWVGLVAIGLFALQFVAGFVSFLILLCCDKATANFRARLLPTHVTFGLIIYSLAVIASISGLLQVARSRLSGKEGKPNYKEFEEPTIIINAVGCCLIGLAILLPYIIRNCGQRSRHSPNFHISH</sequence>
<feature type="transmembrane region" description="Helical" evidence="11">
    <location>
        <begin position="59"/>
        <end position="80"/>
    </location>
</feature>
<dbReference type="InterPro" id="IPR043205">
    <property type="entry name" value="CYB561/CYBRD1-like"/>
</dbReference>
<evidence type="ECO:0000256" key="5">
    <source>
        <dbReference type="ARBA" id="ARBA00022692"/>
    </source>
</evidence>
<dbReference type="PANTHER" id="PTHR10106:SF24">
    <property type="entry name" value="NO EXTENDED MEMORY, ISOFORM A"/>
    <property type="match status" value="1"/>
</dbReference>
<keyword evidence="4" id="KW-0349">Heme</keyword>
<name>T1JSM2_TETUR</name>
<dbReference type="InterPro" id="IPR006593">
    <property type="entry name" value="Cyt_b561/ferric_Rdtase_TM"/>
</dbReference>
<evidence type="ECO:0000256" key="4">
    <source>
        <dbReference type="ARBA" id="ARBA00022617"/>
    </source>
</evidence>
<feature type="transmembrane region" description="Helical" evidence="11">
    <location>
        <begin position="87"/>
        <end position="111"/>
    </location>
</feature>
<dbReference type="GO" id="GO:0046872">
    <property type="term" value="F:metal ion binding"/>
    <property type="evidence" value="ECO:0007669"/>
    <property type="project" value="UniProtKB-KW"/>
</dbReference>
<dbReference type="Pfam" id="PF03188">
    <property type="entry name" value="Cytochrom_B561"/>
    <property type="match status" value="1"/>
</dbReference>
<dbReference type="STRING" id="32264.T1JSM2"/>
<dbReference type="Proteomes" id="UP000015104">
    <property type="component" value="Unassembled WGS sequence"/>
</dbReference>
<feature type="transmembrane region" description="Helical" evidence="11">
    <location>
        <begin position="131"/>
        <end position="157"/>
    </location>
</feature>
<dbReference type="eggNOG" id="KOG1619">
    <property type="taxonomic scope" value="Eukaryota"/>
</dbReference>
<comment type="subcellular location">
    <subcellularLocation>
        <location evidence="2">Membrane</location>
        <topology evidence="2">Multi-pass membrane protein</topology>
    </subcellularLocation>
</comment>
<keyword evidence="8 11" id="KW-1133">Transmembrane helix</keyword>
<dbReference type="AlphaFoldDB" id="T1JSM2"/>
<evidence type="ECO:0000256" key="8">
    <source>
        <dbReference type="ARBA" id="ARBA00022989"/>
    </source>
</evidence>
<evidence type="ECO:0000313" key="14">
    <source>
        <dbReference type="Proteomes" id="UP000015104"/>
    </source>
</evidence>
<dbReference type="KEGG" id="tut:107365153"/>
<evidence type="ECO:0000313" key="13">
    <source>
        <dbReference type="EnsemblMetazoa" id="tetur01g11030.1"/>
    </source>
</evidence>
<keyword evidence="14" id="KW-1185">Reference proteome</keyword>
<evidence type="ECO:0000259" key="12">
    <source>
        <dbReference type="PROSITE" id="PS50939"/>
    </source>
</evidence>
<proteinExistence type="predicted"/>
<dbReference type="EMBL" id="CAEY01000463">
    <property type="status" value="NOT_ANNOTATED_CDS"/>
    <property type="molecule type" value="Genomic_DNA"/>
</dbReference>
<reference evidence="14" key="1">
    <citation type="submission" date="2011-08" db="EMBL/GenBank/DDBJ databases">
        <authorList>
            <person name="Rombauts S."/>
        </authorList>
    </citation>
    <scope>NUCLEOTIDE SEQUENCE</scope>
    <source>
        <strain evidence="14">London</strain>
    </source>
</reference>
<dbReference type="PROSITE" id="PS50939">
    <property type="entry name" value="CYTOCHROME_B561"/>
    <property type="match status" value="1"/>
</dbReference>
<evidence type="ECO:0000256" key="1">
    <source>
        <dbReference type="ARBA" id="ARBA00001970"/>
    </source>
</evidence>
<keyword evidence="10 11" id="KW-0472">Membrane</keyword>
<evidence type="ECO:0000256" key="6">
    <source>
        <dbReference type="ARBA" id="ARBA00022723"/>
    </source>
</evidence>
<dbReference type="Gene3D" id="1.20.120.1770">
    <property type="match status" value="1"/>
</dbReference>
<feature type="transmembrane region" description="Helical" evidence="11">
    <location>
        <begin position="12"/>
        <end position="39"/>
    </location>
</feature>
<keyword evidence="9" id="KW-0408">Iron</keyword>
<dbReference type="PANTHER" id="PTHR10106">
    <property type="entry name" value="CYTOCHROME B561-RELATED"/>
    <property type="match status" value="1"/>
</dbReference>
<comment type="cofactor">
    <cofactor evidence="1">
        <name>heme b</name>
        <dbReference type="ChEBI" id="CHEBI:60344"/>
    </cofactor>
</comment>
<evidence type="ECO:0000256" key="10">
    <source>
        <dbReference type="ARBA" id="ARBA00023136"/>
    </source>
</evidence>
<dbReference type="OMA" id="TPNGIDM"/>
<gene>
    <name evidence="13" type="primary">107365153</name>
</gene>
<evidence type="ECO:0000256" key="11">
    <source>
        <dbReference type="SAM" id="Phobius"/>
    </source>
</evidence>
<feature type="transmembrane region" description="Helical" evidence="11">
    <location>
        <begin position="178"/>
        <end position="197"/>
    </location>
</feature>
<dbReference type="GO" id="GO:0016020">
    <property type="term" value="C:membrane"/>
    <property type="evidence" value="ECO:0007669"/>
    <property type="project" value="UniProtKB-SubCell"/>
</dbReference>
<dbReference type="EnsemblMetazoa" id="tetur01g11030.1">
    <property type="protein sequence ID" value="tetur01g11030.1"/>
    <property type="gene ID" value="tetur01g11030"/>
</dbReference>
<reference evidence="13" key="2">
    <citation type="submission" date="2015-06" db="UniProtKB">
        <authorList>
            <consortium name="EnsemblMetazoa"/>
        </authorList>
    </citation>
    <scope>IDENTIFICATION</scope>
</reference>
<dbReference type="HOGENOM" id="CLU_069712_1_0_1"/>
<evidence type="ECO:0000256" key="7">
    <source>
        <dbReference type="ARBA" id="ARBA00022982"/>
    </source>
</evidence>
<evidence type="ECO:0000256" key="2">
    <source>
        <dbReference type="ARBA" id="ARBA00004141"/>
    </source>
</evidence>
<organism evidence="13 14">
    <name type="scientific">Tetranychus urticae</name>
    <name type="common">Two-spotted spider mite</name>
    <dbReference type="NCBI Taxonomy" id="32264"/>
    <lineage>
        <taxon>Eukaryota</taxon>
        <taxon>Metazoa</taxon>
        <taxon>Ecdysozoa</taxon>
        <taxon>Arthropoda</taxon>
        <taxon>Chelicerata</taxon>
        <taxon>Arachnida</taxon>
        <taxon>Acari</taxon>
        <taxon>Acariformes</taxon>
        <taxon>Trombidiformes</taxon>
        <taxon>Prostigmata</taxon>
        <taxon>Eleutherengona</taxon>
        <taxon>Raphignathae</taxon>
        <taxon>Tetranychoidea</taxon>
        <taxon>Tetranychidae</taxon>
        <taxon>Tetranychus</taxon>
    </lineage>
</organism>
<dbReference type="SMART" id="SM00665">
    <property type="entry name" value="B561"/>
    <property type="match status" value="1"/>
</dbReference>
<evidence type="ECO:0000256" key="9">
    <source>
        <dbReference type="ARBA" id="ARBA00023004"/>
    </source>
</evidence>
<dbReference type="GO" id="GO:0016491">
    <property type="term" value="F:oxidoreductase activity"/>
    <property type="evidence" value="ECO:0007669"/>
    <property type="project" value="InterPro"/>
</dbReference>
<evidence type="ECO:0000256" key="3">
    <source>
        <dbReference type="ARBA" id="ARBA00022448"/>
    </source>
</evidence>
<keyword evidence="5 11" id="KW-0812">Transmembrane</keyword>
<dbReference type="FunFam" id="1.20.120.1770:FF:000001">
    <property type="entry name" value="Cytochrome b reductase 1"/>
    <property type="match status" value="1"/>
</dbReference>
<protein>
    <recommendedName>
        <fullName evidence="12">Cytochrome b561 domain-containing protein</fullName>
    </recommendedName>
</protein>
<feature type="transmembrane region" description="Helical" evidence="11">
    <location>
        <begin position="217"/>
        <end position="237"/>
    </location>
</feature>
<keyword evidence="7" id="KW-0249">Electron transport</keyword>
<keyword evidence="6" id="KW-0479">Metal-binding</keyword>
<keyword evidence="3" id="KW-0813">Transport</keyword>
<feature type="domain" description="Cytochrome b561" evidence="12">
    <location>
        <begin position="22"/>
        <end position="238"/>
    </location>
</feature>
<accession>T1JSM2</accession>